<comment type="caution">
    <text evidence="1">The sequence shown here is derived from an EMBL/GenBank/DDBJ whole genome shotgun (WGS) entry which is preliminary data.</text>
</comment>
<protein>
    <submittedName>
        <fullName evidence="1">Uncharacterized protein</fullName>
    </submittedName>
</protein>
<reference evidence="1" key="1">
    <citation type="submission" date="2022-12" db="EMBL/GenBank/DDBJ databases">
        <title>Genome Sequence of Lasiodiplodia mahajangana.</title>
        <authorList>
            <person name="Buettner E."/>
        </authorList>
    </citation>
    <scope>NUCLEOTIDE SEQUENCE</scope>
    <source>
        <strain evidence="1">VT137</strain>
    </source>
</reference>
<evidence type="ECO:0000313" key="1">
    <source>
        <dbReference type="EMBL" id="KAJ8129288.1"/>
    </source>
</evidence>
<evidence type="ECO:0000313" key="2">
    <source>
        <dbReference type="Proteomes" id="UP001153332"/>
    </source>
</evidence>
<dbReference type="EMBL" id="JAPUUL010000807">
    <property type="protein sequence ID" value="KAJ8129288.1"/>
    <property type="molecule type" value="Genomic_DNA"/>
</dbReference>
<organism evidence="1 2">
    <name type="scientific">Lasiodiplodia mahajangana</name>
    <dbReference type="NCBI Taxonomy" id="1108764"/>
    <lineage>
        <taxon>Eukaryota</taxon>
        <taxon>Fungi</taxon>
        <taxon>Dikarya</taxon>
        <taxon>Ascomycota</taxon>
        <taxon>Pezizomycotina</taxon>
        <taxon>Dothideomycetes</taxon>
        <taxon>Dothideomycetes incertae sedis</taxon>
        <taxon>Botryosphaeriales</taxon>
        <taxon>Botryosphaeriaceae</taxon>
        <taxon>Lasiodiplodia</taxon>
    </lineage>
</organism>
<sequence>MAPVARSSTSRIAKPSLHIKVGSRPGTVQGEKSFLDRWSPKIDQDHYDRVRLYRRRKETVSRHQKTQEHRRTYISRASESDASALPPTDMSQSSVAFSDLGSTFQDELDNYDEQIQTLQKGEWPTPPQPKTTLRIGGPDPQKRAKELKEWGFVQGMMWGGNSATLRDSDRVHPASSYRIGVIFSAPHHTAGSSEANWIPINDPYQTATPFGVVHSKFRKMVVVKVFGEHVICVPIYSHNGKGLEGKVFIKEYVSIRDVADKKPMPPEGLHLKLLAIANPDFLGRVVSGKSSVKLTEFCSHRFISPATMEGELESNSTKRLVELVNLLGG</sequence>
<name>A0ACC2JP49_9PEZI</name>
<gene>
    <name evidence="1" type="ORF">O1611_g4346</name>
</gene>
<proteinExistence type="predicted"/>
<accession>A0ACC2JP49</accession>
<dbReference type="Proteomes" id="UP001153332">
    <property type="component" value="Unassembled WGS sequence"/>
</dbReference>
<keyword evidence="2" id="KW-1185">Reference proteome</keyword>